<dbReference type="PROSITE" id="PS50994">
    <property type="entry name" value="INTEGRASE"/>
    <property type="match status" value="1"/>
</dbReference>
<protein>
    <submittedName>
        <fullName evidence="3">Integrase/transposase</fullName>
    </submittedName>
</protein>
<dbReference type="Gene3D" id="3.30.420.10">
    <property type="entry name" value="Ribonuclease H-like superfamily/Ribonuclease H"/>
    <property type="match status" value="1"/>
</dbReference>
<organism evidence="3 4">
    <name type="scientific">Catellatospora chokoriensis</name>
    <dbReference type="NCBI Taxonomy" id="310353"/>
    <lineage>
        <taxon>Bacteria</taxon>
        <taxon>Bacillati</taxon>
        <taxon>Actinomycetota</taxon>
        <taxon>Actinomycetes</taxon>
        <taxon>Micromonosporales</taxon>
        <taxon>Micromonosporaceae</taxon>
        <taxon>Catellatospora</taxon>
    </lineage>
</organism>
<accession>A0A8J3K7H3</accession>
<dbReference type="GO" id="GO:0003676">
    <property type="term" value="F:nucleic acid binding"/>
    <property type="evidence" value="ECO:0007669"/>
    <property type="project" value="InterPro"/>
</dbReference>
<feature type="region of interest" description="Disordered" evidence="1">
    <location>
        <begin position="638"/>
        <end position="686"/>
    </location>
</feature>
<comment type="caution">
    <text evidence="3">The sequence shown here is derived from an EMBL/GenBank/DDBJ whole genome shotgun (WGS) entry which is preliminary data.</text>
</comment>
<dbReference type="AlphaFoldDB" id="A0A8J3K7H3"/>
<dbReference type="Proteomes" id="UP000619293">
    <property type="component" value="Unassembled WGS sequence"/>
</dbReference>
<dbReference type="PANTHER" id="PTHR35004">
    <property type="entry name" value="TRANSPOSASE RV3428C-RELATED"/>
    <property type="match status" value="1"/>
</dbReference>
<gene>
    <name evidence="3" type="ORF">Cch02nite_74570</name>
</gene>
<reference evidence="3 4" key="1">
    <citation type="submission" date="2021-01" db="EMBL/GenBank/DDBJ databases">
        <title>Whole genome shotgun sequence of Catellatospora chokoriensis NBRC 107358.</title>
        <authorList>
            <person name="Komaki H."/>
            <person name="Tamura T."/>
        </authorList>
    </citation>
    <scope>NUCLEOTIDE SEQUENCE [LARGE SCALE GENOMIC DNA]</scope>
    <source>
        <strain evidence="3 4">NBRC 107358</strain>
    </source>
</reference>
<dbReference type="InterPro" id="IPR001584">
    <property type="entry name" value="Integrase_cat-core"/>
</dbReference>
<dbReference type="InterPro" id="IPR036397">
    <property type="entry name" value="RNaseH_sf"/>
</dbReference>
<dbReference type="SUPFAM" id="SSF53098">
    <property type="entry name" value="Ribonuclease H-like"/>
    <property type="match status" value="1"/>
</dbReference>
<evidence type="ECO:0000259" key="2">
    <source>
        <dbReference type="PROSITE" id="PS50994"/>
    </source>
</evidence>
<dbReference type="GO" id="GO:0015074">
    <property type="term" value="P:DNA integration"/>
    <property type="evidence" value="ECO:0007669"/>
    <property type="project" value="InterPro"/>
</dbReference>
<dbReference type="RefSeq" id="WP_191844009.1">
    <property type="nucleotide sequence ID" value="NZ_BAAALB010000041.1"/>
</dbReference>
<evidence type="ECO:0000313" key="4">
    <source>
        <dbReference type="Proteomes" id="UP000619293"/>
    </source>
</evidence>
<evidence type="ECO:0000256" key="1">
    <source>
        <dbReference type="SAM" id="MobiDB-lite"/>
    </source>
</evidence>
<feature type="domain" description="Integrase catalytic" evidence="2">
    <location>
        <begin position="255"/>
        <end position="482"/>
    </location>
</feature>
<dbReference type="InterPro" id="IPR012337">
    <property type="entry name" value="RNaseH-like_sf"/>
</dbReference>
<evidence type="ECO:0000313" key="3">
    <source>
        <dbReference type="EMBL" id="GIF94013.1"/>
    </source>
</evidence>
<keyword evidence="4" id="KW-1185">Reference proteome</keyword>
<name>A0A8J3K7H3_9ACTN</name>
<proteinExistence type="predicted"/>
<dbReference type="EMBL" id="BONG01000079">
    <property type="protein sequence ID" value="GIF94013.1"/>
    <property type="molecule type" value="Genomic_DNA"/>
</dbReference>
<feature type="compositionally biased region" description="Low complexity" evidence="1">
    <location>
        <begin position="665"/>
        <end position="686"/>
    </location>
</feature>
<sequence length="699" mass="76136">MSAVTAVLRVGSLIHHDGGRFTVVEFAGRRLLMRANGSGQLRQVDVAWLLAHPTTSVSAPEGVTPVSAAVVLDSLDDGQTRQLREQVGHVQEVLTGYRLGAKELAGPDEPRAEYAPGTAKMGRYQAKAAELGVGVSTVRRWVQAFTDFGPQGLVPAGTGRGEGPWGRTDPRWVEACQTVLAGHVNASRPTRALVLAQVQALLEEQHGPGVVPVPSRTTGYELLRELTRGTNAFTGSAKGKRSIAGRPPGVYGRLRATRPGEYVLLDTTRLDVYAMEPMTCRWVQVELTAAMDLYSRTICGLRVTPVSTKAADVAGVLYETLRPAPRDGHAQLACGVPGTVVVDARRLVDAHGQPLLPSVAAETVVFDRGAIYLSEHMHSVCARFGISLQPARPRRPTDKSPLERWFKTLAEGLLVALPGYKGSDVHSRGLDVEEQAFFFLDELEAVIREWINVYHQRPHEGLSVAEIPGLELSPLEMFEHGVNRAGHLTILDRPDLAYDFLKVRWTRIQHYGVEIDTLRYDARVLVKYRNATSPFTGVHAGRWPFAVDPGDVTRIFFQDPADNSWHTLWWEHAADLGRPMSSEALAYARRLAAATHRFPDTKRAVADLLERWGVGLTANASERRMSLRLSAQRLQLVAGQDATAPPEEPEADPAPQAPRQRDGKAVTAVDADGPAAATTPPRSAADAGADFYADVMDSA</sequence>
<dbReference type="PANTHER" id="PTHR35004:SF7">
    <property type="entry name" value="INTEGRASE PROTEIN"/>
    <property type="match status" value="1"/>
</dbReference>